<name>A0A1S6IPP4_9LACT</name>
<accession>A0A1S6IPP4</accession>
<keyword evidence="1" id="KW-0812">Transmembrane</keyword>
<gene>
    <name evidence="2" type="ORF">BW727_101166</name>
</gene>
<dbReference type="KEGG" id="jda:BW727_101166"/>
<sequence>MNERMKKAIIGGAVLGILCVIGAFIRSGFSASPIFVFSLWYNRVLLGLIVGAPWRHTDRLRALFRSALLGLFVSFAFYSTTGFQDPISFVAGIIYGVLLEEWLIRTSH</sequence>
<feature type="transmembrane region" description="Helical" evidence="1">
    <location>
        <begin position="7"/>
        <end position="25"/>
    </location>
</feature>
<dbReference type="OrthoDB" id="2084097at2"/>
<proteinExistence type="predicted"/>
<evidence type="ECO:0000256" key="1">
    <source>
        <dbReference type="SAM" id="Phobius"/>
    </source>
</evidence>
<dbReference type="AlphaFoldDB" id="A0A1S6IPP4"/>
<feature type="transmembrane region" description="Helical" evidence="1">
    <location>
        <begin position="31"/>
        <end position="50"/>
    </location>
</feature>
<keyword evidence="1" id="KW-0472">Membrane</keyword>
<protein>
    <submittedName>
        <fullName evidence="2">Uncharacterized protein</fullName>
    </submittedName>
</protein>
<dbReference type="Proteomes" id="UP000188993">
    <property type="component" value="Chromosome"/>
</dbReference>
<reference evidence="2 3" key="1">
    <citation type="journal article" date="2014" name="Int. J. Syst. Evol. Microbiol.">
        <title>Jeotgalibaca dankookensis gen. nov., sp. nov., a member of the family Carnobacteriaceae, isolated from seujeot (Korean traditional food).</title>
        <authorList>
            <person name="Lee D.G."/>
            <person name="Trujillo M.E."/>
            <person name="Kang H."/>
            <person name="Ahn T.Y."/>
        </authorList>
    </citation>
    <scope>NUCLEOTIDE SEQUENCE [LARGE SCALE GENOMIC DNA]</scope>
    <source>
        <strain evidence="2 3">EX-07</strain>
    </source>
</reference>
<keyword evidence="3" id="KW-1185">Reference proteome</keyword>
<feature type="transmembrane region" description="Helical" evidence="1">
    <location>
        <begin position="62"/>
        <end position="80"/>
    </location>
</feature>
<dbReference type="EMBL" id="CP019728">
    <property type="protein sequence ID" value="AQS53533.1"/>
    <property type="molecule type" value="Genomic_DNA"/>
</dbReference>
<keyword evidence="1" id="KW-1133">Transmembrane helix</keyword>
<organism evidence="2 3">
    <name type="scientific">Jeotgalibaca dankookensis</name>
    <dbReference type="NCBI Taxonomy" id="708126"/>
    <lineage>
        <taxon>Bacteria</taxon>
        <taxon>Bacillati</taxon>
        <taxon>Bacillota</taxon>
        <taxon>Bacilli</taxon>
        <taxon>Lactobacillales</taxon>
        <taxon>Carnobacteriaceae</taxon>
        <taxon>Jeotgalibaca</taxon>
    </lineage>
</organism>
<dbReference type="RefSeq" id="WP_062468930.1">
    <property type="nucleotide sequence ID" value="NZ_BBYN01000010.1"/>
</dbReference>
<evidence type="ECO:0000313" key="3">
    <source>
        <dbReference type="Proteomes" id="UP000188993"/>
    </source>
</evidence>
<feature type="transmembrane region" description="Helical" evidence="1">
    <location>
        <begin position="86"/>
        <end position="104"/>
    </location>
</feature>
<evidence type="ECO:0000313" key="2">
    <source>
        <dbReference type="EMBL" id="AQS53533.1"/>
    </source>
</evidence>